<organism evidence="1 2">
    <name type="scientific">Reticulomyxa filosa</name>
    <dbReference type="NCBI Taxonomy" id="46433"/>
    <lineage>
        <taxon>Eukaryota</taxon>
        <taxon>Sar</taxon>
        <taxon>Rhizaria</taxon>
        <taxon>Retaria</taxon>
        <taxon>Foraminifera</taxon>
        <taxon>Monothalamids</taxon>
        <taxon>Reticulomyxidae</taxon>
        <taxon>Reticulomyxa</taxon>
    </lineage>
</organism>
<dbReference type="OrthoDB" id="2386367at2759"/>
<reference evidence="1 2" key="1">
    <citation type="journal article" date="2013" name="Curr. Biol.">
        <title>The Genome of the Foraminiferan Reticulomyxa filosa.</title>
        <authorList>
            <person name="Glockner G."/>
            <person name="Hulsmann N."/>
            <person name="Schleicher M."/>
            <person name="Noegel A.A."/>
            <person name="Eichinger L."/>
            <person name="Gallinger C."/>
            <person name="Pawlowski J."/>
            <person name="Sierra R."/>
            <person name="Euteneuer U."/>
            <person name="Pillet L."/>
            <person name="Moustafa A."/>
            <person name="Platzer M."/>
            <person name="Groth M."/>
            <person name="Szafranski K."/>
            <person name="Schliwa M."/>
        </authorList>
    </citation>
    <scope>NUCLEOTIDE SEQUENCE [LARGE SCALE GENOMIC DNA]</scope>
</reference>
<dbReference type="AlphaFoldDB" id="X6M4M1"/>
<protein>
    <submittedName>
        <fullName evidence="1">Ventricular myosin heavy chain</fullName>
    </submittedName>
</protein>
<evidence type="ECO:0000313" key="1">
    <source>
        <dbReference type="EMBL" id="ETO08397.1"/>
    </source>
</evidence>
<evidence type="ECO:0000313" key="2">
    <source>
        <dbReference type="Proteomes" id="UP000023152"/>
    </source>
</evidence>
<dbReference type="EMBL" id="ASPP01025049">
    <property type="protein sequence ID" value="ETO08397.1"/>
    <property type="molecule type" value="Genomic_DNA"/>
</dbReference>
<accession>X6M4M1</accession>
<comment type="caution">
    <text evidence="1">The sequence shown here is derived from an EMBL/GenBank/DDBJ whole genome shotgun (WGS) entry which is preliminary data.</text>
</comment>
<dbReference type="Proteomes" id="UP000023152">
    <property type="component" value="Unassembled WGS sequence"/>
</dbReference>
<sequence>MQVQKHKECIWLAFQRGNYNLAEAKLNEIKDLNSILKNELVANEYNDCVAKLTKEWNQAYEHAKSTFNTRITSSHPIAKGDVLAYQKVVSQLTSAKKLQTYLPDAICANSLNQNLKKQIDDLMDAIPTQMERDIHVLQVSLDKIAQVQTCFPDFAASYATVCQMLKKRLLSCVSEAKEYIGKNTFAEFRKEVEKIGKSLLLQEQLRSFIDIRKEIADLEKELLVHLKHVSEEGFAVLKKSIKKEINNPTTNEKKGEDEKVEGDHVRLDKLDKTDIDILQNKFAILEAAATVFESPCAHVDLDKWTKELARSFVNEVVGYLEKVGQRISYLFEKQRYEALDKIKELILVMDDLRSMGSVKQRTERQYYQIIEKIFAFVREVQKDIDEMIDSLNKPNTILNYNRLYECVMCVSRSKWIDERQEGGSSNLMDAITKSLTSHLWELQQSSQQLELDLDHRDQLEEARNTVTHLEKLRRLEELIPELTHLRKEIVCQLEQPIQATLATIQREFALKKENVNQQYEREIAKVTSYNGYHFGVLDPVRTEKILLYLKECKASAFSTNTTSNKTAKTSPHRPAIHGEEEDIKEMDNKTFVPLKQDVINTLVLVERFLREYSNMVQHQLNLSHVSENDNSDNAQTIEQVEIIYNRLNEVKKLKDQHFMIFEYFPKDVMEKFDIKLRQIHLNLSDAMLSAAQQTNLKPLKNKIAMAKALCALDNFSRPDCQFRDLFLEYQKKVLDDVIDTKPVLEAISQGRYVDAASEMSKIKQRADGDARVEDVFKQIKNSLTRSLKELVQSIWIKVIFLGENDINLKEIETVERQLQQIKEAKQYVIEFVDEVAQKDFEKKEEDTKAIFQQWMEGVLDSVNTSVNTSNFLEAENKIKLIRRIVGILGDHFKSTPSILPINDGNGIRGK</sequence>
<gene>
    <name evidence="1" type="ORF">RFI_28990</name>
</gene>
<name>X6M4M1_RETFI</name>
<proteinExistence type="predicted"/>
<keyword evidence="2" id="KW-1185">Reference proteome</keyword>